<dbReference type="HOGENOM" id="CLU_2303437_0_0_10"/>
<reference evidence="1 2" key="1">
    <citation type="submission" date="2013-08" db="EMBL/GenBank/DDBJ databases">
        <authorList>
            <person name="Weinstock G."/>
            <person name="Sodergren E."/>
            <person name="Wylie T."/>
            <person name="Fulton L."/>
            <person name="Fulton R."/>
            <person name="Fronick C."/>
            <person name="O'Laughlin M."/>
            <person name="Godfrey J."/>
            <person name="Miner T."/>
            <person name="Herter B."/>
            <person name="Appelbaum E."/>
            <person name="Cordes M."/>
            <person name="Lek S."/>
            <person name="Wollam A."/>
            <person name="Pepin K.H."/>
            <person name="Palsikar V.B."/>
            <person name="Mitreva M."/>
            <person name="Wilson R.K."/>
        </authorList>
    </citation>
    <scope>NUCLEOTIDE SEQUENCE [LARGE SCALE GENOMIC DNA]</scope>
    <source>
        <strain evidence="1 2">ATCC 15930</strain>
    </source>
</reference>
<dbReference type="Proteomes" id="UP000027442">
    <property type="component" value="Unassembled WGS sequence"/>
</dbReference>
<gene>
    <name evidence="1" type="ORF">HMPREF1991_00238</name>
</gene>
<proteinExistence type="predicted"/>
<sequence>MDNISTELHAFLISFGQNPKLVSHQVGHYVEHLFHLLPTFNEQRLISFYGLFGKTRLTLRQLAQAQNETDAQTAENIALDLRKLAVTPEWQMLKSLINKK</sequence>
<accession>A0A069QUU9</accession>
<comment type="caution">
    <text evidence="1">The sequence shown here is derived from an EMBL/GenBank/DDBJ whole genome shotgun (WGS) entry which is preliminary data.</text>
</comment>
<dbReference type="AlphaFoldDB" id="A0A069QUU9"/>
<dbReference type="RefSeq" id="WP_009235514.1">
    <property type="nucleotide sequence ID" value="NZ_KB899210.1"/>
</dbReference>
<keyword evidence="2" id="KW-1185">Reference proteome</keyword>
<evidence type="ECO:0000313" key="1">
    <source>
        <dbReference type="EMBL" id="KDR53631.1"/>
    </source>
</evidence>
<protein>
    <submittedName>
        <fullName evidence="1">Uncharacterized protein</fullName>
    </submittedName>
</protein>
<organism evidence="1 2">
    <name type="scientific">Hoylesella loescheii DSM 19665 = JCM 12249 = ATCC 15930</name>
    <dbReference type="NCBI Taxonomy" id="1122985"/>
    <lineage>
        <taxon>Bacteria</taxon>
        <taxon>Pseudomonadati</taxon>
        <taxon>Bacteroidota</taxon>
        <taxon>Bacteroidia</taxon>
        <taxon>Bacteroidales</taxon>
        <taxon>Prevotellaceae</taxon>
        <taxon>Hoylesella</taxon>
    </lineage>
</organism>
<dbReference type="PATRIC" id="fig|1122985.7.peg.248"/>
<evidence type="ECO:0000313" key="2">
    <source>
        <dbReference type="Proteomes" id="UP000027442"/>
    </source>
</evidence>
<dbReference type="EMBL" id="JNGW01000013">
    <property type="protein sequence ID" value="KDR53631.1"/>
    <property type="molecule type" value="Genomic_DNA"/>
</dbReference>
<name>A0A069QUU9_HOYLO</name>